<dbReference type="Proteomes" id="UP000325787">
    <property type="component" value="Chromosome"/>
</dbReference>
<evidence type="ECO:0000313" key="1">
    <source>
        <dbReference type="EMBL" id="QFZ20379.1"/>
    </source>
</evidence>
<reference evidence="2" key="1">
    <citation type="journal article" date="2021" name="Curr. Microbiol.">
        <title>Complete genome of nocamycin-producing strain Saccharothrix syringae NRRL B-16468 reveals the biosynthetic potential for secondary metabolites.</title>
        <authorList>
            <person name="Mo X."/>
            <person name="Yang S."/>
        </authorList>
    </citation>
    <scope>NUCLEOTIDE SEQUENCE [LARGE SCALE GENOMIC DNA]</scope>
    <source>
        <strain evidence="2">ATCC 51364 / DSM 43886 / JCM 6844 / KCTC 9398 / NBRC 14523 / NRRL B-16468 / INA 2240</strain>
    </source>
</reference>
<dbReference type="KEGG" id="ssyi:EKG83_25805"/>
<proteinExistence type="predicted"/>
<name>A0A5Q0H2L9_SACSY</name>
<dbReference type="OrthoDB" id="3702610at2"/>
<gene>
    <name evidence="1" type="ORF">EKG83_25805</name>
</gene>
<keyword evidence="2" id="KW-1185">Reference proteome</keyword>
<dbReference type="EMBL" id="CP034550">
    <property type="protein sequence ID" value="QFZ20379.1"/>
    <property type="molecule type" value="Genomic_DNA"/>
</dbReference>
<dbReference type="RefSeq" id="WP_153278396.1">
    <property type="nucleotide sequence ID" value="NZ_CP034550.1"/>
</dbReference>
<sequence length="125" mass="13893">MAAARVATDPDAPELWVPDDTDPDASFRALLAAVSRAPSGSGRLIWQPFEDDDTIRTNMLMRATPYPHFPVRQDESWIDAAVAKAALLAIPLRYVVSYRPDPYLRSHVEPETPFPVIPLPPQDAE</sequence>
<protein>
    <submittedName>
        <fullName evidence="1">Uncharacterized protein</fullName>
    </submittedName>
</protein>
<organism evidence="1 2">
    <name type="scientific">Saccharothrix syringae</name>
    <name type="common">Nocardiopsis syringae</name>
    <dbReference type="NCBI Taxonomy" id="103733"/>
    <lineage>
        <taxon>Bacteria</taxon>
        <taxon>Bacillati</taxon>
        <taxon>Actinomycetota</taxon>
        <taxon>Actinomycetes</taxon>
        <taxon>Pseudonocardiales</taxon>
        <taxon>Pseudonocardiaceae</taxon>
        <taxon>Saccharothrix</taxon>
    </lineage>
</organism>
<dbReference type="AlphaFoldDB" id="A0A5Q0H2L9"/>
<accession>A0A5Q0H2L9</accession>
<evidence type="ECO:0000313" key="2">
    <source>
        <dbReference type="Proteomes" id="UP000325787"/>
    </source>
</evidence>